<dbReference type="CDD" id="cd05013">
    <property type="entry name" value="SIS_RpiR"/>
    <property type="match status" value="1"/>
</dbReference>
<accession>A0A1X6Z5T5</accession>
<evidence type="ECO:0000259" key="4">
    <source>
        <dbReference type="PROSITE" id="PS51071"/>
    </source>
</evidence>
<dbReference type="PANTHER" id="PTHR30514">
    <property type="entry name" value="GLUCOKINASE"/>
    <property type="match status" value="1"/>
</dbReference>
<evidence type="ECO:0000313" key="6">
    <source>
        <dbReference type="Proteomes" id="UP000193061"/>
    </source>
</evidence>
<keyword evidence="3" id="KW-0804">Transcription</keyword>
<dbReference type="InterPro" id="IPR036388">
    <property type="entry name" value="WH-like_DNA-bd_sf"/>
</dbReference>
<dbReference type="GO" id="GO:0003700">
    <property type="term" value="F:DNA-binding transcription factor activity"/>
    <property type="evidence" value="ECO:0007669"/>
    <property type="project" value="InterPro"/>
</dbReference>
<gene>
    <name evidence="5" type="ORF">ROA7450_02006</name>
</gene>
<dbReference type="InterPro" id="IPR035472">
    <property type="entry name" value="RpiR-like_SIS"/>
</dbReference>
<protein>
    <submittedName>
        <fullName evidence="5">DNA-binding transcriptional repressor RpiR</fullName>
    </submittedName>
</protein>
<name>A0A1X6Z5T5_9RHOB</name>
<keyword evidence="2 5" id="KW-0238">DNA-binding</keyword>
<dbReference type="GO" id="GO:0097367">
    <property type="term" value="F:carbohydrate derivative binding"/>
    <property type="evidence" value="ECO:0007669"/>
    <property type="project" value="InterPro"/>
</dbReference>
<dbReference type="RefSeq" id="WP_085805526.1">
    <property type="nucleotide sequence ID" value="NZ_FWFX01000005.1"/>
</dbReference>
<dbReference type="Proteomes" id="UP000193061">
    <property type="component" value="Unassembled WGS sequence"/>
</dbReference>
<organism evidence="5 6">
    <name type="scientific">Roseovarius albus</name>
    <dbReference type="NCBI Taxonomy" id="1247867"/>
    <lineage>
        <taxon>Bacteria</taxon>
        <taxon>Pseudomonadati</taxon>
        <taxon>Pseudomonadota</taxon>
        <taxon>Alphaproteobacteria</taxon>
        <taxon>Rhodobacterales</taxon>
        <taxon>Roseobacteraceae</taxon>
        <taxon>Roseovarius</taxon>
    </lineage>
</organism>
<dbReference type="InterPro" id="IPR046348">
    <property type="entry name" value="SIS_dom_sf"/>
</dbReference>
<dbReference type="GO" id="GO:1901135">
    <property type="term" value="P:carbohydrate derivative metabolic process"/>
    <property type="evidence" value="ECO:0007669"/>
    <property type="project" value="InterPro"/>
</dbReference>
<dbReference type="PANTHER" id="PTHR30514:SF18">
    <property type="entry name" value="RPIR-FAMILY TRANSCRIPTIONAL REGULATOR"/>
    <property type="match status" value="1"/>
</dbReference>
<dbReference type="SUPFAM" id="SSF53697">
    <property type="entry name" value="SIS domain"/>
    <property type="match status" value="1"/>
</dbReference>
<sequence>MSIAEKIQATTKEMTRSELQLAESILGDYPISGLGSMTEIAEKAGVSTPTVLRMVRKLGFKGFPDFQANLRVELGEVISNPIAKRDAWQNELPEQHIVNRYSRASQENQRATLEHLDIEAFDAVCALIADPNRRIYIAGGRISHTIAQYLYLHLQMIRAEVRLIPASSAWAHDLLDIREDDLLITFDVRRYQNDTLLMAQMAQKRGAKVALFTDQWRSPIHRFAQYSFGARIAVPSAWDSCQSLLLLAECAIASVQEATWESVKERTDALEGVFDDTKLFRKFT</sequence>
<dbReference type="EMBL" id="FWFX01000005">
    <property type="protein sequence ID" value="SLN41408.1"/>
    <property type="molecule type" value="Genomic_DNA"/>
</dbReference>
<evidence type="ECO:0000256" key="1">
    <source>
        <dbReference type="ARBA" id="ARBA00023015"/>
    </source>
</evidence>
<dbReference type="OrthoDB" id="3574600at2"/>
<dbReference type="InterPro" id="IPR047640">
    <property type="entry name" value="RpiR-like"/>
</dbReference>
<proteinExistence type="predicted"/>
<keyword evidence="6" id="KW-1185">Reference proteome</keyword>
<dbReference type="GO" id="GO:0003677">
    <property type="term" value="F:DNA binding"/>
    <property type="evidence" value="ECO:0007669"/>
    <property type="project" value="UniProtKB-KW"/>
</dbReference>
<dbReference type="PROSITE" id="PS51071">
    <property type="entry name" value="HTH_RPIR"/>
    <property type="match status" value="1"/>
</dbReference>
<evidence type="ECO:0000313" key="5">
    <source>
        <dbReference type="EMBL" id="SLN41408.1"/>
    </source>
</evidence>
<keyword evidence="1" id="KW-0805">Transcription regulation</keyword>
<dbReference type="InterPro" id="IPR009057">
    <property type="entry name" value="Homeodomain-like_sf"/>
</dbReference>
<feature type="domain" description="HTH rpiR-type" evidence="4">
    <location>
        <begin position="1"/>
        <end position="77"/>
    </location>
</feature>
<reference evidence="5 6" key="1">
    <citation type="submission" date="2017-03" db="EMBL/GenBank/DDBJ databases">
        <authorList>
            <person name="Afonso C.L."/>
            <person name="Miller P.J."/>
            <person name="Scott M.A."/>
            <person name="Spackman E."/>
            <person name="Goraichik I."/>
            <person name="Dimitrov K.M."/>
            <person name="Suarez D.L."/>
            <person name="Swayne D.E."/>
        </authorList>
    </citation>
    <scope>NUCLEOTIDE SEQUENCE [LARGE SCALE GENOMIC DNA]</scope>
    <source>
        <strain evidence="5 6">CECT 7450</strain>
    </source>
</reference>
<dbReference type="InterPro" id="IPR001347">
    <property type="entry name" value="SIS_dom"/>
</dbReference>
<evidence type="ECO:0000256" key="3">
    <source>
        <dbReference type="ARBA" id="ARBA00023163"/>
    </source>
</evidence>
<dbReference type="Pfam" id="PF01418">
    <property type="entry name" value="HTH_6"/>
    <property type="match status" value="1"/>
</dbReference>
<dbReference type="Gene3D" id="1.10.10.10">
    <property type="entry name" value="Winged helix-like DNA-binding domain superfamily/Winged helix DNA-binding domain"/>
    <property type="match status" value="1"/>
</dbReference>
<dbReference type="SUPFAM" id="SSF46689">
    <property type="entry name" value="Homeodomain-like"/>
    <property type="match status" value="1"/>
</dbReference>
<dbReference type="Pfam" id="PF01380">
    <property type="entry name" value="SIS"/>
    <property type="match status" value="1"/>
</dbReference>
<dbReference type="Gene3D" id="3.40.50.10490">
    <property type="entry name" value="Glucose-6-phosphate isomerase like protein, domain 1"/>
    <property type="match status" value="1"/>
</dbReference>
<dbReference type="AlphaFoldDB" id="A0A1X6Z5T5"/>
<evidence type="ECO:0000256" key="2">
    <source>
        <dbReference type="ARBA" id="ARBA00023125"/>
    </source>
</evidence>
<dbReference type="InterPro" id="IPR000281">
    <property type="entry name" value="HTH_RpiR"/>
</dbReference>